<dbReference type="Proteomes" id="UP001293254">
    <property type="component" value="Unassembled WGS sequence"/>
</dbReference>
<gene>
    <name evidence="2" type="ORF">Salat_3000400</name>
</gene>
<evidence type="ECO:0000256" key="1">
    <source>
        <dbReference type="SAM" id="SignalP"/>
    </source>
</evidence>
<dbReference type="PANTHER" id="PTHR34410">
    <property type="entry name" value="INTRON-ENCODED HOMING ENDONUCLEASE, PUTATIVE-RELATED"/>
    <property type="match status" value="1"/>
</dbReference>
<reference evidence="2" key="1">
    <citation type="submission" date="2020-06" db="EMBL/GenBank/DDBJ databases">
        <authorList>
            <person name="Li T."/>
            <person name="Hu X."/>
            <person name="Zhang T."/>
            <person name="Song X."/>
            <person name="Zhang H."/>
            <person name="Dai N."/>
            <person name="Sheng W."/>
            <person name="Hou X."/>
            <person name="Wei L."/>
        </authorList>
    </citation>
    <scope>NUCLEOTIDE SEQUENCE</scope>
    <source>
        <strain evidence="2">3651</strain>
        <tissue evidence="2">Leaf</tissue>
    </source>
</reference>
<accession>A0AAE1XI77</accession>
<name>A0AAE1XI77_9LAMI</name>
<feature type="chain" id="PRO_5042149309" evidence="1">
    <location>
        <begin position="21"/>
        <end position="233"/>
    </location>
</feature>
<proteinExistence type="predicted"/>
<organism evidence="2 3">
    <name type="scientific">Sesamum alatum</name>
    <dbReference type="NCBI Taxonomy" id="300844"/>
    <lineage>
        <taxon>Eukaryota</taxon>
        <taxon>Viridiplantae</taxon>
        <taxon>Streptophyta</taxon>
        <taxon>Embryophyta</taxon>
        <taxon>Tracheophyta</taxon>
        <taxon>Spermatophyta</taxon>
        <taxon>Magnoliopsida</taxon>
        <taxon>eudicotyledons</taxon>
        <taxon>Gunneridae</taxon>
        <taxon>Pentapetalae</taxon>
        <taxon>asterids</taxon>
        <taxon>lamiids</taxon>
        <taxon>Lamiales</taxon>
        <taxon>Pedaliaceae</taxon>
        <taxon>Sesamum</taxon>
    </lineage>
</organism>
<reference evidence="2" key="2">
    <citation type="journal article" date="2024" name="Plant">
        <title>Genomic evolution and insights into agronomic trait innovations of Sesamum species.</title>
        <authorList>
            <person name="Miao H."/>
            <person name="Wang L."/>
            <person name="Qu L."/>
            <person name="Liu H."/>
            <person name="Sun Y."/>
            <person name="Le M."/>
            <person name="Wang Q."/>
            <person name="Wei S."/>
            <person name="Zheng Y."/>
            <person name="Lin W."/>
            <person name="Duan Y."/>
            <person name="Cao H."/>
            <person name="Xiong S."/>
            <person name="Wang X."/>
            <person name="Wei L."/>
            <person name="Li C."/>
            <person name="Ma Q."/>
            <person name="Ju M."/>
            <person name="Zhao R."/>
            <person name="Li G."/>
            <person name="Mu C."/>
            <person name="Tian Q."/>
            <person name="Mei H."/>
            <person name="Zhang T."/>
            <person name="Gao T."/>
            <person name="Zhang H."/>
        </authorList>
    </citation>
    <scope>NUCLEOTIDE SEQUENCE</scope>
    <source>
        <strain evidence="2">3651</strain>
    </source>
</reference>
<sequence length="233" mass="24900">MGRWWSVMACMGVLIPAGQRHIPCKPLQLSAQVCPHAWPQFGFLVPEYYREGILLSRTFPVSPCACASRGRAPGWTSKHRLSHVRARSNVGRVVGGGAHCGMVASISLNAEYTVGIEAPGPIYPGTSVLSFVRTTPVTRFGLVHAATSTRALARCSRYSDNRRIARPSCGDASFKFLPYQLSIGRIVAYYGGDGTPPAPYEKSKSLGSGGSMVARLKLKGIDGRAPPGVEPAA</sequence>
<dbReference type="AlphaFoldDB" id="A0AAE1XI77"/>
<keyword evidence="1" id="KW-0732">Signal</keyword>
<feature type="signal peptide" evidence="1">
    <location>
        <begin position="1"/>
        <end position="20"/>
    </location>
</feature>
<keyword evidence="3" id="KW-1185">Reference proteome</keyword>
<dbReference type="PANTHER" id="PTHR34410:SF2">
    <property type="entry name" value="RRNA INTRON-ENCODED HOMING ENDONUCLEASE"/>
    <property type="match status" value="1"/>
</dbReference>
<protein>
    <submittedName>
        <fullName evidence="2">Uncharacterized protein</fullName>
    </submittedName>
</protein>
<evidence type="ECO:0000313" key="2">
    <source>
        <dbReference type="EMBL" id="KAK4411946.1"/>
    </source>
</evidence>
<dbReference type="EMBL" id="JACGWO010000105">
    <property type="protein sequence ID" value="KAK4411946.1"/>
    <property type="molecule type" value="Genomic_DNA"/>
</dbReference>
<evidence type="ECO:0000313" key="3">
    <source>
        <dbReference type="Proteomes" id="UP001293254"/>
    </source>
</evidence>
<comment type="caution">
    <text evidence="2">The sequence shown here is derived from an EMBL/GenBank/DDBJ whole genome shotgun (WGS) entry which is preliminary data.</text>
</comment>